<comment type="caution">
    <text evidence="2">The sequence shown here is derived from an EMBL/GenBank/DDBJ whole genome shotgun (WGS) entry which is preliminary data.</text>
</comment>
<evidence type="ECO:0000256" key="1">
    <source>
        <dbReference type="SAM" id="MobiDB-lite"/>
    </source>
</evidence>
<sequence>MSIDPDKYCTPFIKGNEPPSEANKKVPLFLYGWTMHPEKCVRIGRPGGNARSTCIPGTDYWEAGKPRPVEGVLFIPDEPEHLLAVEWFEALGDFQRREVPVVLSTRAEHETVLGSNYRALARIWIAPRQVRQTVVSYEFFAYRDFDQDVIPNVFKLLEPQLPPAVEGEVETAPEPPPAVENKAGTAPELPPAVESEVGTAPEVAATSGYDWQVIAHELEESCMFGSHVFGVYHMMEEYVTKTERESESFAKWKASTLKYRLVPVLWSDINYHPEPTDP</sequence>
<dbReference type="Proteomes" id="UP001302126">
    <property type="component" value="Unassembled WGS sequence"/>
</dbReference>
<proteinExistence type="predicted"/>
<evidence type="ECO:0000313" key="2">
    <source>
        <dbReference type="EMBL" id="KAK4189974.1"/>
    </source>
</evidence>
<dbReference type="AlphaFoldDB" id="A0AAN6WXD7"/>
<reference evidence="2" key="2">
    <citation type="submission" date="2023-05" db="EMBL/GenBank/DDBJ databases">
        <authorList>
            <consortium name="Lawrence Berkeley National Laboratory"/>
            <person name="Steindorff A."/>
            <person name="Hensen N."/>
            <person name="Bonometti L."/>
            <person name="Westerberg I."/>
            <person name="Brannstrom I.O."/>
            <person name="Guillou S."/>
            <person name="Cros-Aarteil S."/>
            <person name="Calhoun S."/>
            <person name="Haridas S."/>
            <person name="Kuo A."/>
            <person name="Mondo S."/>
            <person name="Pangilinan J."/>
            <person name="Riley R."/>
            <person name="Labutti K."/>
            <person name="Andreopoulos B."/>
            <person name="Lipzen A."/>
            <person name="Chen C."/>
            <person name="Yanf M."/>
            <person name="Daum C."/>
            <person name="Ng V."/>
            <person name="Clum A."/>
            <person name="Ohm R."/>
            <person name="Martin F."/>
            <person name="Silar P."/>
            <person name="Natvig D."/>
            <person name="Lalanne C."/>
            <person name="Gautier V."/>
            <person name="Ament-Velasquez S.L."/>
            <person name="Kruys A."/>
            <person name="Hutchinson M.I."/>
            <person name="Powell A.J."/>
            <person name="Barry K."/>
            <person name="Miller A.N."/>
            <person name="Grigoriev I.V."/>
            <person name="Debuchy R."/>
            <person name="Gladieux P."/>
            <person name="Thoren M.H."/>
            <person name="Johannesson H."/>
        </authorList>
    </citation>
    <scope>NUCLEOTIDE SEQUENCE</scope>
    <source>
        <strain evidence="2">PSN309</strain>
    </source>
</reference>
<dbReference type="EMBL" id="MU864370">
    <property type="protein sequence ID" value="KAK4189974.1"/>
    <property type="molecule type" value="Genomic_DNA"/>
</dbReference>
<protein>
    <submittedName>
        <fullName evidence="2">Uncharacterized protein</fullName>
    </submittedName>
</protein>
<name>A0AAN6WXD7_9PEZI</name>
<feature type="region of interest" description="Disordered" evidence="1">
    <location>
        <begin position="165"/>
        <end position="187"/>
    </location>
</feature>
<accession>A0AAN6WXD7</accession>
<reference evidence="2" key="1">
    <citation type="journal article" date="2023" name="Mol. Phylogenet. Evol.">
        <title>Genome-scale phylogeny and comparative genomics of the fungal order Sordariales.</title>
        <authorList>
            <person name="Hensen N."/>
            <person name="Bonometti L."/>
            <person name="Westerberg I."/>
            <person name="Brannstrom I.O."/>
            <person name="Guillou S."/>
            <person name="Cros-Aarteil S."/>
            <person name="Calhoun S."/>
            <person name="Haridas S."/>
            <person name="Kuo A."/>
            <person name="Mondo S."/>
            <person name="Pangilinan J."/>
            <person name="Riley R."/>
            <person name="LaButti K."/>
            <person name="Andreopoulos B."/>
            <person name="Lipzen A."/>
            <person name="Chen C."/>
            <person name="Yan M."/>
            <person name="Daum C."/>
            <person name="Ng V."/>
            <person name="Clum A."/>
            <person name="Steindorff A."/>
            <person name="Ohm R.A."/>
            <person name="Martin F."/>
            <person name="Silar P."/>
            <person name="Natvig D.O."/>
            <person name="Lalanne C."/>
            <person name="Gautier V."/>
            <person name="Ament-Velasquez S.L."/>
            <person name="Kruys A."/>
            <person name="Hutchinson M.I."/>
            <person name="Powell A.J."/>
            <person name="Barry K."/>
            <person name="Miller A.N."/>
            <person name="Grigoriev I.V."/>
            <person name="Debuchy R."/>
            <person name="Gladieux P."/>
            <person name="Hiltunen Thoren M."/>
            <person name="Johannesson H."/>
        </authorList>
    </citation>
    <scope>NUCLEOTIDE SEQUENCE</scope>
    <source>
        <strain evidence="2">PSN309</strain>
    </source>
</reference>
<evidence type="ECO:0000313" key="3">
    <source>
        <dbReference type="Proteomes" id="UP001302126"/>
    </source>
</evidence>
<organism evidence="2 3">
    <name type="scientific">Podospora australis</name>
    <dbReference type="NCBI Taxonomy" id="1536484"/>
    <lineage>
        <taxon>Eukaryota</taxon>
        <taxon>Fungi</taxon>
        <taxon>Dikarya</taxon>
        <taxon>Ascomycota</taxon>
        <taxon>Pezizomycotina</taxon>
        <taxon>Sordariomycetes</taxon>
        <taxon>Sordariomycetidae</taxon>
        <taxon>Sordariales</taxon>
        <taxon>Podosporaceae</taxon>
        <taxon>Podospora</taxon>
    </lineage>
</organism>
<gene>
    <name evidence="2" type="ORF">QBC35DRAFT_449789</name>
</gene>
<keyword evidence="3" id="KW-1185">Reference proteome</keyword>